<evidence type="ECO:0000256" key="6">
    <source>
        <dbReference type="SAM" id="SignalP"/>
    </source>
</evidence>
<protein>
    <submittedName>
        <fullName evidence="7">Outer membrane scaffolding protein for murein synthesis (MipA/OmpV family)</fullName>
    </submittedName>
</protein>
<evidence type="ECO:0000256" key="2">
    <source>
        <dbReference type="ARBA" id="ARBA00005722"/>
    </source>
</evidence>
<comment type="caution">
    <text evidence="7">The sequence shown here is derived from an EMBL/GenBank/DDBJ whole genome shotgun (WGS) entry which is preliminary data.</text>
</comment>
<evidence type="ECO:0000313" key="8">
    <source>
        <dbReference type="Proteomes" id="UP000788153"/>
    </source>
</evidence>
<feature type="signal peptide" evidence="6">
    <location>
        <begin position="1"/>
        <end position="21"/>
    </location>
</feature>
<comment type="similarity">
    <text evidence="2">Belongs to the MipA/OmpV family.</text>
</comment>
<evidence type="ECO:0000256" key="5">
    <source>
        <dbReference type="ARBA" id="ARBA00023237"/>
    </source>
</evidence>
<evidence type="ECO:0000256" key="3">
    <source>
        <dbReference type="ARBA" id="ARBA00022729"/>
    </source>
</evidence>
<organism evidence="7 8">
    <name type="scientific">Sphingomonas japonica</name>
    <dbReference type="NCBI Taxonomy" id="511662"/>
    <lineage>
        <taxon>Bacteria</taxon>
        <taxon>Pseudomonadati</taxon>
        <taxon>Pseudomonadota</taxon>
        <taxon>Alphaproteobacteria</taxon>
        <taxon>Sphingomonadales</taxon>
        <taxon>Sphingomonadaceae</taxon>
        <taxon>Sphingomonas</taxon>
    </lineage>
</organism>
<keyword evidence="5" id="KW-0998">Cell outer membrane</keyword>
<dbReference type="EMBL" id="JAASQP010000001">
    <property type="protein sequence ID" value="NIJ23382.1"/>
    <property type="molecule type" value="Genomic_DNA"/>
</dbReference>
<dbReference type="PANTHER" id="PTHR38776">
    <property type="entry name" value="MLTA-INTERACTING PROTEIN-RELATED"/>
    <property type="match status" value="1"/>
</dbReference>
<dbReference type="InterPro" id="IPR010583">
    <property type="entry name" value="MipA"/>
</dbReference>
<dbReference type="RefSeq" id="WP_180345115.1">
    <property type="nucleotide sequence ID" value="NZ_BAAAEV010000001.1"/>
</dbReference>
<evidence type="ECO:0000256" key="4">
    <source>
        <dbReference type="ARBA" id="ARBA00023136"/>
    </source>
</evidence>
<keyword evidence="8" id="KW-1185">Reference proteome</keyword>
<proteinExistence type="inferred from homology"/>
<dbReference type="PANTHER" id="PTHR38776:SF1">
    <property type="entry name" value="MLTA-INTERACTING PROTEIN-RELATED"/>
    <property type="match status" value="1"/>
</dbReference>
<keyword evidence="4" id="KW-0472">Membrane</keyword>
<evidence type="ECO:0000313" key="7">
    <source>
        <dbReference type="EMBL" id="NIJ23382.1"/>
    </source>
</evidence>
<evidence type="ECO:0000256" key="1">
    <source>
        <dbReference type="ARBA" id="ARBA00004442"/>
    </source>
</evidence>
<keyword evidence="3 6" id="KW-0732">Signal</keyword>
<reference evidence="7 8" key="1">
    <citation type="submission" date="2020-03" db="EMBL/GenBank/DDBJ databases">
        <title>Genomic Encyclopedia of Type Strains, Phase IV (KMG-IV): sequencing the most valuable type-strain genomes for metagenomic binning, comparative biology and taxonomic classification.</title>
        <authorList>
            <person name="Goeker M."/>
        </authorList>
    </citation>
    <scope>NUCLEOTIDE SEQUENCE [LARGE SCALE GENOMIC DNA]</scope>
    <source>
        <strain evidence="7 8">DSM 22753</strain>
    </source>
</reference>
<sequence>MRSLLFSLAACAAFAVAPAQAQDQDASPTAADLPDAGGDFAIVGAGAAILPDYEGSNDYSVTPFPAAIGRVSGFAFTVLGNRASVDLIRDGVGPTWDFQAGPIAVVNFNRSSVDAIDDIRVASLPERDIAIELGGYVGIGKTGVITSDFDRLSASLSYRTDVSGTHESGIWTPSVSYSTPLSRKALVGLFVSAERVENRYADTYFSVTAPDAVLSGLPAYDADGGWKHYTIGLAFTHSLTGDLLNGLQLVAGGTYKRMLNDFGDSPITSVAGSRGQWLGAVGLAYSF</sequence>
<accession>A0ABX0U215</accession>
<feature type="chain" id="PRO_5045460795" evidence="6">
    <location>
        <begin position="22"/>
        <end position="287"/>
    </location>
</feature>
<comment type="subcellular location">
    <subcellularLocation>
        <location evidence="1">Cell outer membrane</location>
    </subcellularLocation>
</comment>
<name>A0ABX0U215_9SPHN</name>
<dbReference type="Proteomes" id="UP000788153">
    <property type="component" value="Unassembled WGS sequence"/>
</dbReference>
<gene>
    <name evidence="7" type="ORF">FHT01_000924</name>
</gene>
<dbReference type="Pfam" id="PF06629">
    <property type="entry name" value="MipA"/>
    <property type="match status" value="1"/>
</dbReference>